<sequence length="63" mass="7082">MSRRATLSSPVEGPSSKEQHPPPWGPPDLLEPHLLEDMKQALGQFLGYLLIWIRSICQPSMDV</sequence>
<gene>
    <name evidence="2" type="ORF">Sradi_4541000</name>
</gene>
<name>A0AAW2NBH7_SESRA</name>
<dbReference type="AlphaFoldDB" id="A0AAW2NBH7"/>
<reference evidence="2" key="1">
    <citation type="submission" date="2020-06" db="EMBL/GenBank/DDBJ databases">
        <authorList>
            <person name="Li T."/>
            <person name="Hu X."/>
            <person name="Zhang T."/>
            <person name="Song X."/>
            <person name="Zhang H."/>
            <person name="Dai N."/>
            <person name="Sheng W."/>
            <person name="Hou X."/>
            <person name="Wei L."/>
        </authorList>
    </citation>
    <scope>NUCLEOTIDE SEQUENCE</scope>
    <source>
        <strain evidence="2">G02</strain>
        <tissue evidence="2">Leaf</tissue>
    </source>
</reference>
<accession>A0AAW2NBH7</accession>
<comment type="caution">
    <text evidence="2">The sequence shown here is derived from an EMBL/GenBank/DDBJ whole genome shotgun (WGS) entry which is preliminary data.</text>
</comment>
<feature type="region of interest" description="Disordered" evidence="1">
    <location>
        <begin position="1"/>
        <end position="31"/>
    </location>
</feature>
<evidence type="ECO:0000256" key="1">
    <source>
        <dbReference type="SAM" id="MobiDB-lite"/>
    </source>
</evidence>
<evidence type="ECO:0000313" key="2">
    <source>
        <dbReference type="EMBL" id="KAL0340242.1"/>
    </source>
</evidence>
<reference evidence="2" key="2">
    <citation type="journal article" date="2024" name="Plant">
        <title>Genomic evolution and insights into agronomic trait innovations of Sesamum species.</title>
        <authorList>
            <person name="Miao H."/>
            <person name="Wang L."/>
            <person name="Qu L."/>
            <person name="Liu H."/>
            <person name="Sun Y."/>
            <person name="Le M."/>
            <person name="Wang Q."/>
            <person name="Wei S."/>
            <person name="Zheng Y."/>
            <person name="Lin W."/>
            <person name="Duan Y."/>
            <person name="Cao H."/>
            <person name="Xiong S."/>
            <person name="Wang X."/>
            <person name="Wei L."/>
            <person name="Li C."/>
            <person name="Ma Q."/>
            <person name="Ju M."/>
            <person name="Zhao R."/>
            <person name="Li G."/>
            <person name="Mu C."/>
            <person name="Tian Q."/>
            <person name="Mei H."/>
            <person name="Zhang T."/>
            <person name="Gao T."/>
            <person name="Zhang H."/>
        </authorList>
    </citation>
    <scope>NUCLEOTIDE SEQUENCE</scope>
    <source>
        <strain evidence="2">G02</strain>
    </source>
</reference>
<protein>
    <submittedName>
        <fullName evidence="2">Uncharacterized protein</fullName>
    </submittedName>
</protein>
<organism evidence="2">
    <name type="scientific">Sesamum radiatum</name>
    <name type="common">Black benniseed</name>
    <dbReference type="NCBI Taxonomy" id="300843"/>
    <lineage>
        <taxon>Eukaryota</taxon>
        <taxon>Viridiplantae</taxon>
        <taxon>Streptophyta</taxon>
        <taxon>Embryophyta</taxon>
        <taxon>Tracheophyta</taxon>
        <taxon>Spermatophyta</taxon>
        <taxon>Magnoliopsida</taxon>
        <taxon>eudicotyledons</taxon>
        <taxon>Gunneridae</taxon>
        <taxon>Pentapetalae</taxon>
        <taxon>asterids</taxon>
        <taxon>lamiids</taxon>
        <taxon>Lamiales</taxon>
        <taxon>Pedaliaceae</taxon>
        <taxon>Sesamum</taxon>
    </lineage>
</organism>
<dbReference type="EMBL" id="JACGWJ010000020">
    <property type="protein sequence ID" value="KAL0340242.1"/>
    <property type="molecule type" value="Genomic_DNA"/>
</dbReference>
<proteinExistence type="predicted"/>